<dbReference type="RefSeq" id="WP_382361053.1">
    <property type="nucleotide sequence ID" value="NZ_JBHLWV010000012.1"/>
</dbReference>
<protein>
    <submittedName>
        <fullName evidence="3">Sensor histidine kinase</fullName>
    </submittedName>
</protein>
<evidence type="ECO:0000256" key="1">
    <source>
        <dbReference type="SAM" id="Phobius"/>
    </source>
</evidence>
<evidence type="ECO:0000313" key="4">
    <source>
        <dbReference type="Proteomes" id="UP001589783"/>
    </source>
</evidence>
<feature type="transmembrane region" description="Helical" evidence="1">
    <location>
        <begin position="134"/>
        <end position="150"/>
    </location>
</feature>
<keyword evidence="4" id="KW-1185">Reference proteome</keyword>
<dbReference type="SUPFAM" id="SSF55874">
    <property type="entry name" value="ATPase domain of HSP90 chaperone/DNA topoisomerase II/histidine kinase"/>
    <property type="match status" value="1"/>
</dbReference>
<feature type="transmembrane region" description="Helical" evidence="1">
    <location>
        <begin position="157"/>
        <end position="174"/>
    </location>
</feature>
<feature type="transmembrane region" description="Helical" evidence="1">
    <location>
        <begin position="186"/>
        <end position="204"/>
    </location>
</feature>
<dbReference type="InterPro" id="IPR036890">
    <property type="entry name" value="HATPase_C_sf"/>
</dbReference>
<keyword evidence="3" id="KW-0418">Kinase</keyword>
<dbReference type="GO" id="GO:0016301">
    <property type="term" value="F:kinase activity"/>
    <property type="evidence" value="ECO:0007669"/>
    <property type="project" value="UniProtKB-KW"/>
</dbReference>
<keyword evidence="1" id="KW-1133">Transmembrane helix</keyword>
<sequence length="422" mass="45212">MVTDDKRDRRLSRRDRRDGEMTVAAVRPPVSVGSTETDRLLTMMTRFVAAGFAVYFLIALPVLDEPAGMVASWFPAVAAFLAFGPAVLVLASTWRARAARLIPVLVYLSAVGYLAACGLWYLAWNGESTSAEQVSWLINFAGLPALAVALHRLRDALVVLVLCSALRAALIVSGRGAGPEVFAQEALWSIVFTIPFVVAIRMVMRIGRLLDQTRAEAIQVAAEAAGAAARNSERSRFDALIHDQVIATLLAANDRHPDHRLAEQARSALHELAVIADGPDSAHEVLSIAETVARLRTMATSIEADVPLGVVNKDGLDEAAARYPEYAIRAIAEAMGEAMRNSVMHAGPEAERAALVEVEAESILLTVADNGVGFEVADVPPERLGIEVSIRARLEDTPGGSVALSSAPGRGTTVRLRWDGRS</sequence>
<keyword evidence="3" id="KW-0808">Transferase</keyword>
<dbReference type="Gene3D" id="3.30.565.10">
    <property type="entry name" value="Histidine kinase-like ATPase, C-terminal domain"/>
    <property type="match status" value="1"/>
</dbReference>
<comment type="caution">
    <text evidence="3">The sequence shown here is derived from an EMBL/GenBank/DDBJ whole genome shotgun (WGS) entry which is preliminary data.</text>
</comment>
<organism evidence="3 4">
    <name type="scientific">Gordonia phosphorivorans</name>
    <dbReference type="NCBI Taxonomy" id="1056982"/>
    <lineage>
        <taxon>Bacteria</taxon>
        <taxon>Bacillati</taxon>
        <taxon>Actinomycetota</taxon>
        <taxon>Actinomycetes</taxon>
        <taxon>Mycobacteriales</taxon>
        <taxon>Gordoniaceae</taxon>
        <taxon>Gordonia</taxon>
    </lineage>
</organism>
<reference evidence="3 4" key="1">
    <citation type="submission" date="2024-09" db="EMBL/GenBank/DDBJ databases">
        <authorList>
            <person name="Sun Q."/>
            <person name="Mori K."/>
        </authorList>
    </citation>
    <scope>NUCLEOTIDE SEQUENCE [LARGE SCALE GENOMIC DNA]</scope>
    <source>
        <strain evidence="3 4">CCM 7957</strain>
    </source>
</reference>
<feature type="transmembrane region" description="Helical" evidence="1">
    <location>
        <begin position="47"/>
        <end position="63"/>
    </location>
</feature>
<feature type="transmembrane region" description="Helical" evidence="1">
    <location>
        <begin position="69"/>
        <end position="92"/>
    </location>
</feature>
<accession>A0ABV6H7G0</accession>
<name>A0ABV6H7G0_9ACTN</name>
<feature type="domain" description="Histidine kinase/HSP90-like ATPase" evidence="2">
    <location>
        <begin position="330"/>
        <end position="419"/>
    </location>
</feature>
<dbReference type="Proteomes" id="UP001589783">
    <property type="component" value="Unassembled WGS sequence"/>
</dbReference>
<dbReference type="InterPro" id="IPR003594">
    <property type="entry name" value="HATPase_dom"/>
</dbReference>
<feature type="transmembrane region" description="Helical" evidence="1">
    <location>
        <begin position="104"/>
        <end position="122"/>
    </location>
</feature>
<keyword evidence="1" id="KW-0812">Transmembrane</keyword>
<evidence type="ECO:0000313" key="3">
    <source>
        <dbReference type="EMBL" id="MFC0313933.1"/>
    </source>
</evidence>
<evidence type="ECO:0000259" key="2">
    <source>
        <dbReference type="Pfam" id="PF02518"/>
    </source>
</evidence>
<keyword evidence="1" id="KW-0472">Membrane</keyword>
<gene>
    <name evidence="3" type="ORF">ACFFJD_03575</name>
</gene>
<dbReference type="Pfam" id="PF02518">
    <property type="entry name" value="HATPase_c"/>
    <property type="match status" value="1"/>
</dbReference>
<proteinExistence type="predicted"/>
<dbReference type="EMBL" id="JBHLWV010000012">
    <property type="protein sequence ID" value="MFC0313933.1"/>
    <property type="molecule type" value="Genomic_DNA"/>
</dbReference>